<dbReference type="OrthoDB" id="409928at2759"/>
<dbReference type="Gene3D" id="3.30.1370.30">
    <property type="match status" value="1"/>
</dbReference>
<dbReference type="InterPro" id="IPR035987">
    <property type="entry name" value="Ribosomal_uS8_sf"/>
</dbReference>
<protein>
    <submittedName>
        <fullName evidence="4">30S ribosomal protein S8</fullName>
    </submittedName>
</protein>
<dbReference type="GO" id="GO:1990904">
    <property type="term" value="C:ribonucleoprotein complex"/>
    <property type="evidence" value="ECO:0007669"/>
    <property type="project" value="UniProtKB-KW"/>
</dbReference>
<dbReference type="Gene3D" id="3.30.1490.10">
    <property type="match status" value="1"/>
</dbReference>
<dbReference type="EMBL" id="KZ988144">
    <property type="protein sequence ID" value="RKP12978.1"/>
    <property type="molecule type" value="Genomic_DNA"/>
</dbReference>
<evidence type="ECO:0000256" key="2">
    <source>
        <dbReference type="ARBA" id="ARBA00022980"/>
    </source>
</evidence>
<dbReference type="GO" id="GO:0006412">
    <property type="term" value="P:translation"/>
    <property type="evidence" value="ECO:0007669"/>
    <property type="project" value="InterPro"/>
</dbReference>
<keyword evidence="5" id="KW-1185">Reference proteome</keyword>
<name>A0A4P9Y282_9FUNG</name>
<dbReference type="InterPro" id="IPR000630">
    <property type="entry name" value="Ribosomal_uS8"/>
</dbReference>
<dbReference type="Proteomes" id="UP000267251">
    <property type="component" value="Unassembled WGS sequence"/>
</dbReference>
<dbReference type="GO" id="GO:0005840">
    <property type="term" value="C:ribosome"/>
    <property type="evidence" value="ECO:0007669"/>
    <property type="project" value="UniProtKB-KW"/>
</dbReference>
<dbReference type="PANTHER" id="PTHR11758">
    <property type="entry name" value="40S RIBOSOMAL PROTEIN S15A"/>
    <property type="match status" value="1"/>
</dbReference>
<evidence type="ECO:0000313" key="4">
    <source>
        <dbReference type="EMBL" id="RKP12978.1"/>
    </source>
</evidence>
<accession>A0A4P9Y282</accession>
<reference evidence="5" key="1">
    <citation type="journal article" date="2018" name="Nat. Microbiol.">
        <title>Leveraging single-cell genomics to expand the fungal tree of life.</title>
        <authorList>
            <person name="Ahrendt S.R."/>
            <person name="Quandt C.A."/>
            <person name="Ciobanu D."/>
            <person name="Clum A."/>
            <person name="Salamov A."/>
            <person name="Andreopoulos B."/>
            <person name="Cheng J.F."/>
            <person name="Woyke T."/>
            <person name="Pelin A."/>
            <person name="Henrissat B."/>
            <person name="Reynolds N.K."/>
            <person name="Benny G.L."/>
            <person name="Smith M.E."/>
            <person name="James T.Y."/>
            <person name="Grigoriev I.V."/>
        </authorList>
    </citation>
    <scope>NUCLEOTIDE SEQUENCE [LARGE SCALE GENOMIC DNA]</scope>
</reference>
<dbReference type="Pfam" id="PF00410">
    <property type="entry name" value="Ribosomal_S8"/>
    <property type="match status" value="1"/>
</dbReference>
<keyword evidence="3" id="KW-0687">Ribonucleoprotein</keyword>
<evidence type="ECO:0000256" key="3">
    <source>
        <dbReference type="ARBA" id="ARBA00023274"/>
    </source>
</evidence>
<dbReference type="SUPFAM" id="SSF56047">
    <property type="entry name" value="Ribosomal protein S8"/>
    <property type="match status" value="1"/>
</dbReference>
<proteinExistence type="inferred from homology"/>
<dbReference type="AlphaFoldDB" id="A0A4P9Y282"/>
<dbReference type="FunFam" id="3.30.1490.10:FF:000005">
    <property type="entry name" value="Mitochondrial 40S ribosomal protein S8"/>
    <property type="match status" value="1"/>
</dbReference>
<keyword evidence="2 4" id="KW-0689">Ribosomal protein</keyword>
<evidence type="ECO:0000313" key="5">
    <source>
        <dbReference type="Proteomes" id="UP000267251"/>
    </source>
</evidence>
<dbReference type="GO" id="GO:0003735">
    <property type="term" value="F:structural constituent of ribosome"/>
    <property type="evidence" value="ECO:0007669"/>
    <property type="project" value="InterPro"/>
</dbReference>
<evidence type="ECO:0000256" key="1">
    <source>
        <dbReference type="ARBA" id="ARBA00006471"/>
    </source>
</evidence>
<organism evidence="4 5">
    <name type="scientific">Piptocephalis cylindrospora</name>
    <dbReference type="NCBI Taxonomy" id="1907219"/>
    <lineage>
        <taxon>Eukaryota</taxon>
        <taxon>Fungi</taxon>
        <taxon>Fungi incertae sedis</taxon>
        <taxon>Zoopagomycota</taxon>
        <taxon>Zoopagomycotina</taxon>
        <taxon>Zoopagomycetes</taxon>
        <taxon>Zoopagales</taxon>
        <taxon>Piptocephalidaceae</taxon>
        <taxon>Piptocephalis</taxon>
    </lineage>
</organism>
<gene>
    <name evidence="4" type="ORF">BJ684DRAFT_22919</name>
</gene>
<sequence length="156" mass="17570">MPRIYNLCSHIQNSFRWRLKSVCVPENKSNLAILRVLYNEGFLASISRGSHLGPDTTPTPTIPANIATRRYWIELKYAQNEPVLKKMSVVSKPTIRHHMTVHQLTRIVSGAKVGIVKPLQPGEIMIVSTNEGVMEAKEALRRRVGGELLCRISREG</sequence>
<comment type="similarity">
    <text evidence="1">Belongs to the universal ribosomal protein uS8 family.</text>
</comment>